<dbReference type="RefSeq" id="WP_136562817.1">
    <property type="nucleotide sequence ID" value="NZ_BAABLS010000010.1"/>
</dbReference>
<feature type="transmembrane region" description="Helical" evidence="2">
    <location>
        <begin position="12"/>
        <end position="33"/>
    </location>
</feature>
<dbReference type="EC" id="3.4.21.89" evidence="1"/>
<gene>
    <name evidence="3" type="ORF">E9934_10355</name>
</gene>
<dbReference type="GO" id="GO:0016020">
    <property type="term" value="C:membrane"/>
    <property type="evidence" value="ECO:0007669"/>
    <property type="project" value="UniProtKB-UniRule"/>
</dbReference>
<evidence type="ECO:0000313" key="4">
    <source>
        <dbReference type="Proteomes" id="UP000307087"/>
    </source>
</evidence>
<evidence type="ECO:0000256" key="2">
    <source>
        <dbReference type="SAM" id="Phobius"/>
    </source>
</evidence>
<sequence>MTTTTRIVRETFLWVAGALGALCLLVLAAGWLLNVTPLVFGSGSMSPAYEAGDLGVAREVPAASLEVGDVVSVPTSDGGLVTHRIVDVAPAGEQFLLTLQGDTNNVPDADRYLVSSADRVDLGIPHLGYVVNAATSPFGLVVATVVVLIALWLGFGRRDRTGPDAPRRARLLVPAGAVGAIVVGGLLGAGGQAPWAFTSAYWTDTASVRTTASVPVPLDTTPPVLSAPVPANNASGAGWAPVACTSRASQICVTATDTGGSGVATVFVKVVRNGNECWNGSVFVAGTACQPQQMTVVSGTQYATTGLTAAVMTAGTYQLTFTATDAAGNAATPLVSGFTLTAAPHAQPGCTNTGINGSARISFIDTSNGYQYRVEVRRADNNALTHMAILGSTTNVGQTVTYDVPDTSGGSGQNGNFNVIVQTQTTPGGVNVGTATTTPVHRDPLSGGNDWRAYCGAE</sequence>
<dbReference type="GO" id="GO:0006465">
    <property type="term" value="P:signal peptide processing"/>
    <property type="evidence" value="ECO:0007669"/>
    <property type="project" value="UniProtKB-UniRule"/>
</dbReference>
<keyword evidence="3" id="KW-0378">Hydrolase</keyword>
<dbReference type="GO" id="GO:0004252">
    <property type="term" value="F:serine-type endopeptidase activity"/>
    <property type="evidence" value="ECO:0007669"/>
    <property type="project" value="UniProtKB-UniRule"/>
</dbReference>
<keyword evidence="2" id="KW-0472">Membrane</keyword>
<keyword evidence="4" id="KW-1185">Reference proteome</keyword>
<reference evidence="3 4" key="1">
    <citation type="journal article" date="2009" name="Int. J. Syst. Evol. Microbiol.">
        <title>Nocardioides caeni sp. nov., isolated from wastewater.</title>
        <authorList>
            <person name="Yoon J.H."/>
            <person name="Kang S.J."/>
            <person name="Park S."/>
            <person name="Kim W."/>
            <person name="Oh T.K."/>
        </authorList>
    </citation>
    <scope>NUCLEOTIDE SEQUENCE [LARGE SCALE GENOMIC DNA]</scope>
    <source>
        <strain evidence="3 4">DSM 23134</strain>
    </source>
</reference>
<dbReference type="InterPro" id="IPR019533">
    <property type="entry name" value="Peptidase_S26"/>
</dbReference>
<comment type="caution">
    <text evidence="3">The sequence shown here is derived from an EMBL/GenBank/DDBJ whole genome shotgun (WGS) entry which is preliminary data.</text>
</comment>
<dbReference type="Proteomes" id="UP000307087">
    <property type="component" value="Unassembled WGS sequence"/>
</dbReference>
<evidence type="ECO:0000256" key="1">
    <source>
        <dbReference type="NCBIfam" id="TIGR02228"/>
    </source>
</evidence>
<accession>A0A4S8NB85</accession>
<dbReference type="AlphaFoldDB" id="A0A4S8NB85"/>
<dbReference type="OrthoDB" id="3790724at2"/>
<keyword evidence="2" id="KW-0812">Transmembrane</keyword>
<evidence type="ECO:0000313" key="3">
    <source>
        <dbReference type="EMBL" id="THV13355.1"/>
    </source>
</evidence>
<dbReference type="NCBIfam" id="TIGR02228">
    <property type="entry name" value="sigpep_I_arch"/>
    <property type="match status" value="1"/>
</dbReference>
<keyword evidence="2" id="KW-1133">Transmembrane helix</keyword>
<dbReference type="GO" id="GO:0009003">
    <property type="term" value="F:signal peptidase activity"/>
    <property type="evidence" value="ECO:0007669"/>
    <property type="project" value="UniProtKB-EC"/>
</dbReference>
<dbReference type="InterPro" id="IPR001733">
    <property type="entry name" value="Peptidase_S26B"/>
</dbReference>
<name>A0A4S8NB85_9ACTN</name>
<feature type="transmembrane region" description="Helical" evidence="2">
    <location>
        <begin position="169"/>
        <end position="189"/>
    </location>
</feature>
<dbReference type="EMBL" id="STGW01000005">
    <property type="protein sequence ID" value="THV13355.1"/>
    <property type="molecule type" value="Genomic_DNA"/>
</dbReference>
<feature type="transmembrane region" description="Helical" evidence="2">
    <location>
        <begin position="138"/>
        <end position="157"/>
    </location>
</feature>
<organism evidence="3 4">
    <name type="scientific">Nocardioides caeni</name>
    <dbReference type="NCBI Taxonomy" id="574700"/>
    <lineage>
        <taxon>Bacteria</taxon>
        <taxon>Bacillati</taxon>
        <taxon>Actinomycetota</taxon>
        <taxon>Actinomycetes</taxon>
        <taxon>Propionibacteriales</taxon>
        <taxon>Nocardioidaceae</taxon>
        <taxon>Nocardioides</taxon>
    </lineage>
</organism>
<dbReference type="CDD" id="cd06530">
    <property type="entry name" value="S26_SPase_I"/>
    <property type="match status" value="1"/>
</dbReference>
<proteinExistence type="predicted"/>
<protein>
    <recommendedName>
        <fullName evidence="1">Signal peptidase I</fullName>
        <ecNumber evidence="1">3.4.21.89</ecNumber>
    </recommendedName>
</protein>